<proteinExistence type="predicted"/>
<dbReference type="InParanoid" id="B2WB40"/>
<evidence type="ECO:0000313" key="2">
    <source>
        <dbReference type="Proteomes" id="UP000001471"/>
    </source>
</evidence>
<evidence type="ECO:0000313" key="1">
    <source>
        <dbReference type="EMBL" id="EDU50422.1"/>
    </source>
</evidence>
<sequence length="49" mass="5053">MEVIKNLEAGEGGAIFGASLIFWPILEMSSSANTGKWGPRVCGGWVAGG</sequence>
<dbReference type="Proteomes" id="UP000001471">
    <property type="component" value="Unassembled WGS sequence"/>
</dbReference>
<organism evidence="1 2">
    <name type="scientific">Pyrenophora tritici-repentis (strain Pt-1C-BFP)</name>
    <name type="common">Wheat tan spot fungus</name>
    <name type="synonym">Drechslera tritici-repentis</name>
    <dbReference type="NCBI Taxonomy" id="426418"/>
    <lineage>
        <taxon>Eukaryota</taxon>
        <taxon>Fungi</taxon>
        <taxon>Dikarya</taxon>
        <taxon>Ascomycota</taxon>
        <taxon>Pezizomycotina</taxon>
        <taxon>Dothideomycetes</taxon>
        <taxon>Pleosporomycetidae</taxon>
        <taxon>Pleosporales</taxon>
        <taxon>Pleosporineae</taxon>
        <taxon>Pleosporaceae</taxon>
        <taxon>Pyrenophora</taxon>
    </lineage>
</organism>
<dbReference type="AlphaFoldDB" id="B2WB40"/>
<accession>B2WB40</accession>
<protein>
    <submittedName>
        <fullName evidence="1">Uncharacterized protein</fullName>
    </submittedName>
</protein>
<gene>
    <name evidence="1" type="ORF">PTRG_07503</name>
</gene>
<dbReference type="HOGENOM" id="CLU_3143701_0_0_1"/>
<dbReference type="EMBL" id="DS231621">
    <property type="protein sequence ID" value="EDU50422.1"/>
    <property type="molecule type" value="Genomic_DNA"/>
</dbReference>
<name>B2WB40_PYRTR</name>
<reference evidence="2" key="1">
    <citation type="journal article" date="2013" name="G3 (Bethesda)">
        <title>Comparative genomics of a plant-pathogenic fungus, Pyrenophora tritici-repentis, reveals transduplication and the impact of repeat elements on pathogenicity and population divergence.</title>
        <authorList>
            <person name="Manning V.A."/>
            <person name="Pandelova I."/>
            <person name="Dhillon B."/>
            <person name="Wilhelm L.J."/>
            <person name="Goodwin S.B."/>
            <person name="Berlin A.M."/>
            <person name="Figueroa M."/>
            <person name="Freitag M."/>
            <person name="Hane J.K."/>
            <person name="Henrissat B."/>
            <person name="Holman W.H."/>
            <person name="Kodira C.D."/>
            <person name="Martin J."/>
            <person name="Oliver R.P."/>
            <person name="Robbertse B."/>
            <person name="Schackwitz W."/>
            <person name="Schwartz D.C."/>
            <person name="Spatafora J.W."/>
            <person name="Turgeon B.G."/>
            <person name="Yandava C."/>
            <person name="Young S."/>
            <person name="Zhou S."/>
            <person name="Zeng Q."/>
            <person name="Grigoriev I.V."/>
            <person name="Ma L.-J."/>
            <person name="Ciuffetti L.M."/>
        </authorList>
    </citation>
    <scope>NUCLEOTIDE SEQUENCE [LARGE SCALE GENOMIC DNA]</scope>
    <source>
        <strain evidence="2">Pt-1C-BFP</strain>
    </source>
</reference>